<evidence type="ECO:0000313" key="8">
    <source>
        <dbReference type="Proteomes" id="UP000618240"/>
    </source>
</evidence>
<dbReference type="Gene3D" id="3.20.20.190">
    <property type="entry name" value="Phosphatidylinositol (PI) phosphodiesterase"/>
    <property type="match status" value="1"/>
</dbReference>
<feature type="domain" description="Phosphatidylinositol-specific phospholipase C X" evidence="6">
    <location>
        <begin position="325"/>
        <end position="408"/>
    </location>
</feature>
<evidence type="ECO:0000256" key="5">
    <source>
        <dbReference type="ARBA" id="ARBA00030782"/>
    </source>
</evidence>
<comment type="catalytic activity">
    <reaction evidence="1">
        <text>a 1,2-diacyl-sn-glycero-3-phospho-(1D-myo-inositol) = 1D-myo-inositol 1,2-cyclic phosphate + a 1,2-diacyl-sn-glycerol</text>
        <dbReference type="Rhea" id="RHEA:17093"/>
        <dbReference type="ChEBI" id="CHEBI:17815"/>
        <dbReference type="ChEBI" id="CHEBI:57880"/>
        <dbReference type="ChEBI" id="CHEBI:58484"/>
        <dbReference type="EC" id="4.6.1.13"/>
    </reaction>
</comment>
<reference evidence="7 8" key="1">
    <citation type="submission" date="2021-09" db="EMBL/GenBank/DDBJ databases">
        <title>Genome sequencing and assembly of Chryseobacterium sp. RG1.</title>
        <authorList>
            <person name="Chhetri G."/>
        </authorList>
    </citation>
    <scope>NUCLEOTIDE SEQUENCE [LARGE SCALE GENOMIC DNA]</scope>
    <source>
        <strain evidence="7 8">RG1</strain>
    </source>
</reference>
<dbReference type="EC" id="4.6.1.13" evidence="2"/>
<comment type="caution">
    <text evidence="7">The sequence shown here is derived from an EMBL/GenBank/DDBJ whole genome shotgun (WGS) entry which is preliminary data.</text>
</comment>
<dbReference type="InterPro" id="IPR051057">
    <property type="entry name" value="PI-PLC_domain"/>
</dbReference>
<dbReference type="InterPro" id="IPR000909">
    <property type="entry name" value="PLipase_C_PInositol-sp_X_dom"/>
</dbReference>
<proteinExistence type="predicted"/>
<dbReference type="RefSeq" id="WP_225685564.1">
    <property type="nucleotide sequence ID" value="NZ_JAERSE020000001.1"/>
</dbReference>
<evidence type="ECO:0000259" key="6">
    <source>
        <dbReference type="Pfam" id="PF00388"/>
    </source>
</evidence>
<gene>
    <name evidence="7" type="ORF">JI747_000755</name>
</gene>
<dbReference type="Proteomes" id="UP000618240">
    <property type="component" value="Unassembled WGS sequence"/>
</dbReference>
<evidence type="ECO:0000313" key="7">
    <source>
        <dbReference type="EMBL" id="MCA6065684.1"/>
    </source>
</evidence>
<dbReference type="EMBL" id="JAERSE020000001">
    <property type="protein sequence ID" value="MCA6065684.1"/>
    <property type="molecule type" value="Genomic_DNA"/>
</dbReference>
<dbReference type="PROSITE" id="PS50007">
    <property type="entry name" value="PIPLC_X_DOMAIN"/>
    <property type="match status" value="1"/>
</dbReference>
<dbReference type="InterPro" id="IPR017946">
    <property type="entry name" value="PLC-like_Pdiesterase_TIM-brl"/>
</dbReference>
<evidence type="ECO:0000256" key="4">
    <source>
        <dbReference type="ARBA" id="ARBA00030474"/>
    </source>
</evidence>
<evidence type="ECO:0000256" key="1">
    <source>
        <dbReference type="ARBA" id="ARBA00001316"/>
    </source>
</evidence>
<evidence type="ECO:0000256" key="3">
    <source>
        <dbReference type="ARBA" id="ARBA00019758"/>
    </source>
</evidence>
<dbReference type="PANTHER" id="PTHR13593">
    <property type="match status" value="1"/>
</dbReference>
<dbReference type="PANTHER" id="PTHR13593:SF113">
    <property type="entry name" value="SI:DKEY-266F7.9"/>
    <property type="match status" value="1"/>
</dbReference>
<accession>A0ABS7ZVC4</accession>
<evidence type="ECO:0000256" key="2">
    <source>
        <dbReference type="ARBA" id="ARBA00012581"/>
    </source>
</evidence>
<sequence>MKTIQFGLAEKYDTGRSCSVGTNTQLAIEVHNSEASSDMWYHIGKIKGATVNWGGSHNYSNGYNPSIAINNNNIIVEVHETSNAFTNSMYYKVGIINGDKIDWGDDDKYDSGRQPNVSVNDAGVIVEVHKSQSYDTLYYRVGQINGKKIDWGDSHKYDDGVTPSVSINNNGVVVEVHKSQSYDKLWYRVGKITGKSIKWGDSHEYQSGVDPSVGITNDGWVVEVHKSQSFDTLYQMVGQINGNEIIWGASSDFDSGTRPQMGISLNGKVAVQVHQGSLFKLWYSNSSVLDTSNFMKNLLPEFGRLPLKKMVLPATHDSGMYEATLNGILGKCQNLSIYEQLKSGCRFFDLRVSANNVIGGTMFSKLHIYHGDVLGMDLTIGPFVYEVLEDIQKFFSEGHQELVILKFSHFNGFDDPAGKEYVALRDGISDYLDFWLYKTKPENQRLADISVGEYLKSGQGKILVVVDKNWAIKYPKAGYWVYRDWDSSDPQNGHLTVFDVYSNVTDLDKMKNDQLDKLKKFNGKCEQNPNVPCDLFLLSWTLTPVTAVWSYAQEANRVLGREMMGYTQPNQYGYFTNLLYLDYFQYARPAFISDILLRSYNVSK</sequence>
<keyword evidence="8" id="KW-1185">Reference proteome</keyword>
<name>A0ABS7ZVC4_9FLAO</name>
<dbReference type="Pfam" id="PF00388">
    <property type="entry name" value="PI-PLC-X"/>
    <property type="match status" value="1"/>
</dbReference>
<organism evidence="7 8">
    <name type="scientific">Chryseobacterium tagetis</name>
    <dbReference type="NCBI Taxonomy" id="2801334"/>
    <lineage>
        <taxon>Bacteria</taxon>
        <taxon>Pseudomonadati</taxon>
        <taxon>Bacteroidota</taxon>
        <taxon>Flavobacteriia</taxon>
        <taxon>Flavobacteriales</taxon>
        <taxon>Weeksellaceae</taxon>
        <taxon>Chryseobacterium group</taxon>
        <taxon>Chryseobacterium</taxon>
    </lineage>
</organism>
<protein>
    <recommendedName>
        <fullName evidence="3">1-phosphatidylinositol phosphodiesterase</fullName>
        <ecNumber evidence="2">4.6.1.13</ecNumber>
    </recommendedName>
    <alternativeName>
        <fullName evidence="4">Phosphatidylinositol diacylglycerol-lyase</fullName>
    </alternativeName>
    <alternativeName>
        <fullName evidence="5">Phosphatidylinositol-specific phospholipase C</fullName>
    </alternativeName>
</protein>
<dbReference type="SUPFAM" id="SSF51695">
    <property type="entry name" value="PLC-like phosphodiesterases"/>
    <property type="match status" value="1"/>
</dbReference>